<dbReference type="InterPro" id="IPR018247">
    <property type="entry name" value="EF_Hand_1_Ca_BS"/>
</dbReference>
<dbReference type="EMBL" id="JWZX01003269">
    <property type="protein sequence ID" value="KOO22557.1"/>
    <property type="molecule type" value="Genomic_DNA"/>
</dbReference>
<evidence type="ECO:0000259" key="2">
    <source>
        <dbReference type="PROSITE" id="PS50222"/>
    </source>
</evidence>
<evidence type="ECO:0000313" key="4">
    <source>
        <dbReference type="Proteomes" id="UP000037460"/>
    </source>
</evidence>
<dbReference type="PROSITE" id="PS00018">
    <property type="entry name" value="EF_HAND_1"/>
    <property type="match status" value="1"/>
</dbReference>
<sequence length="430" mass="47852">MQPLISENSAVSFFISQKWQNFSTCARIHSIIRESFDVWAAANPAITFVDVTSRCEAERMWVPIADDRCAESTWCLERENATADGETYVDWKLESTPLEKDPNSPSWMCSHRTCFECARADVIVGGFTQKNRRLGDQHAKARVQRTVVTEQPPLSPTMQPANGRTVLRAWLEFNVDDEFKNTVADGNGLGNATVPNCWRMDNDVCDWVITIPGYGTGLELSQTILIAFWLIAASLCCACLCVMWGWMMRLAANLLTGWDVDQDGKLDLQEIVYVLDEFCGEICFECQCPQVHQKKMTMLAGLISVFETIVQANGLALIFFVAIMTAGSLVYADGIMTCFVCRDFRRPPARAPPIATFQNFMGKDGVDHSDSIMIEFGSIGLERPSAGAARRCLSQDDLDGITFLYPTCGFEQAVPPCEFVPDWTLVASLG</sequence>
<keyword evidence="1" id="KW-0472">Membrane</keyword>
<feature type="transmembrane region" description="Helical" evidence="1">
    <location>
        <begin position="315"/>
        <end position="340"/>
    </location>
</feature>
<reference evidence="4" key="1">
    <citation type="journal article" date="2015" name="PLoS Genet.">
        <title>Genome Sequence and Transcriptome Analyses of Chrysochromulina tobin: Metabolic Tools for Enhanced Algal Fitness in the Prominent Order Prymnesiales (Haptophyceae).</title>
        <authorList>
            <person name="Hovde B.T."/>
            <person name="Deodato C.R."/>
            <person name="Hunsperger H.M."/>
            <person name="Ryken S.A."/>
            <person name="Yost W."/>
            <person name="Jha R.K."/>
            <person name="Patterson J."/>
            <person name="Monnat R.J. Jr."/>
            <person name="Barlow S.B."/>
            <person name="Starkenburg S.R."/>
            <person name="Cattolico R.A."/>
        </authorList>
    </citation>
    <scope>NUCLEOTIDE SEQUENCE</scope>
    <source>
        <strain evidence="4">CCMP291</strain>
    </source>
</reference>
<keyword evidence="1" id="KW-1133">Transmembrane helix</keyword>
<dbReference type="AlphaFoldDB" id="A0A0M0J898"/>
<dbReference type="GO" id="GO:0005509">
    <property type="term" value="F:calcium ion binding"/>
    <property type="evidence" value="ECO:0007669"/>
    <property type="project" value="InterPro"/>
</dbReference>
<organism evidence="3 4">
    <name type="scientific">Chrysochromulina tobinii</name>
    <dbReference type="NCBI Taxonomy" id="1460289"/>
    <lineage>
        <taxon>Eukaryota</taxon>
        <taxon>Haptista</taxon>
        <taxon>Haptophyta</taxon>
        <taxon>Prymnesiophyceae</taxon>
        <taxon>Prymnesiales</taxon>
        <taxon>Chrysochromulinaceae</taxon>
        <taxon>Chrysochromulina</taxon>
    </lineage>
</organism>
<gene>
    <name evidence="3" type="ORF">Ctob_000079</name>
</gene>
<keyword evidence="4" id="KW-1185">Reference proteome</keyword>
<evidence type="ECO:0000256" key="1">
    <source>
        <dbReference type="SAM" id="Phobius"/>
    </source>
</evidence>
<proteinExistence type="predicted"/>
<accession>A0A0M0J898</accession>
<keyword evidence="1" id="KW-0812">Transmembrane</keyword>
<dbReference type="InterPro" id="IPR002048">
    <property type="entry name" value="EF_hand_dom"/>
</dbReference>
<comment type="caution">
    <text evidence="3">The sequence shown here is derived from an EMBL/GenBank/DDBJ whole genome shotgun (WGS) entry which is preliminary data.</text>
</comment>
<dbReference type="Proteomes" id="UP000037460">
    <property type="component" value="Unassembled WGS sequence"/>
</dbReference>
<dbReference type="PROSITE" id="PS50222">
    <property type="entry name" value="EF_HAND_2"/>
    <property type="match status" value="1"/>
</dbReference>
<protein>
    <recommendedName>
        <fullName evidence="2">EF-hand domain-containing protein</fullName>
    </recommendedName>
</protein>
<name>A0A0M0J898_9EUKA</name>
<feature type="transmembrane region" description="Helical" evidence="1">
    <location>
        <begin position="224"/>
        <end position="247"/>
    </location>
</feature>
<evidence type="ECO:0000313" key="3">
    <source>
        <dbReference type="EMBL" id="KOO22557.1"/>
    </source>
</evidence>
<feature type="domain" description="EF-hand" evidence="2">
    <location>
        <begin position="259"/>
        <end position="281"/>
    </location>
</feature>